<evidence type="ECO:0000313" key="2">
    <source>
        <dbReference type="EMBL" id="MDF8264646.1"/>
    </source>
</evidence>
<sequence length="280" mass="29684">MVTQAMPVSRTQAVVTVDTPDVDRLGARDVLVTGPDGSLLGVGTLTAGGKAVVPVTVKPSSTMRVNVTIPGADISRSVVTSTSPSSLDTSLWRVVNKVTPIGTYAPRTLRTSAGVQVDVRAAAPMARLIADAGRAGVRIYASNGYRAYGWQQGLYGSYVRRDGALAADTYSARPGYSEHQTGLAFDAKNRDERCSLEPCFGATPGGRWLAEHAAAYGFVVRYTAQNSVITGYSPEPWHLRYVGPWLTAYLKESGEQSLEVALGMPAAPDYIGPNTFPGAE</sequence>
<comment type="caution">
    <text evidence="2">The sequence shown here is derived from an EMBL/GenBank/DDBJ whole genome shotgun (WGS) entry which is preliminary data.</text>
</comment>
<dbReference type="PANTHER" id="PTHR34385:SF1">
    <property type="entry name" value="PEPTIDOGLYCAN L-ALANYL-D-GLUTAMATE ENDOPEPTIDASE CWLK"/>
    <property type="match status" value="1"/>
</dbReference>
<dbReference type="RefSeq" id="WP_275237497.1">
    <property type="nucleotide sequence ID" value="NZ_JARFJC010000017.1"/>
</dbReference>
<dbReference type="InterPro" id="IPR003709">
    <property type="entry name" value="VanY-like_core_dom"/>
</dbReference>
<dbReference type="PANTHER" id="PTHR34385">
    <property type="entry name" value="D-ALANYL-D-ALANINE CARBOXYPEPTIDASE"/>
    <property type="match status" value="1"/>
</dbReference>
<dbReference type="CDD" id="cd14852">
    <property type="entry name" value="LD-carboxypeptidase"/>
    <property type="match status" value="1"/>
</dbReference>
<protein>
    <submittedName>
        <fullName evidence="2">M15 family metallopeptidase</fullName>
    </submittedName>
</protein>
<proteinExistence type="predicted"/>
<dbReference type="Pfam" id="PF02557">
    <property type="entry name" value="VanY"/>
    <property type="match status" value="1"/>
</dbReference>
<reference evidence="2 3" key="1">
    <citation type="submission" date="2023-03" db="EMBL/GenBank/DDBJ databases">
        <title>YIM 133296 draft genome.</title>
        <authorList>
            <person name="Xiong L."/>
        </authorList>
    </citation>
    <scope>NUCLEOTIDE SEQUENCE [LARGE SCALE GENOMIC DNA]</scope>
    <source>
        <strain evidence="2 3">YIM 133296</strain>
    </source>
</reference>
<dbReference type="SUPFAM" id="SSF55166">
    <property type="entry name" value="Hedgehog/DD-peptidase"/>
    <property type="match status" value="1"/>
</dbReference>
<name>A0ABT6C6T1_9MICO</name>
<dbReference type="InterPro" id="IPR052179">
    <property type="entry name" value="DD-CPase-like"/>
</dbReference>
<keyword evidence="3" id="KW-1185">Reference proteome</keyword>
<dbReference type="InterPro" id="IPR058193">
    <property type="entry name" value="VanY/YodJ_core_dom"/>
</dbReference>
<organism evidence="2 3">
    <name type="scientific">Luteipulveratus flavus</name>
    <dbReference type="NCBI Taxonomy" id="3031728"/>
    <lineage>
        <taxon>Bacteria</taxon>
        <taxon>Bacillati</taxon>
        <taxon>Actinomycetota</taxon>
        <taxon>Actinomycetes</taxon>
        <taxon>Micrococcales</taxon>
        <taxon>Dermacoccaceae</taxon>
        <taxon>Luteipulveratus</taxon>
    </lineage>
</organism>
<accession>A0ABT6C6T1</accession>
<evidence type="ECO:0000313" key="3">
    <source>
        <dbReference type="Proteomes" id="UP001528912"/>
    </source>
</evidence>
<dbReference type="Gene3D" id="3.30.1380.10">
    <property type="match status" value="1"/>
</dbReference>
<evidence type="ECO:0000259" key="1">
    <source>
        <dbReference type="Pfam" id="PF02557"/>
    </source>
</evidence>
<gene>
    <name evidence="2" type="ORF">P4R38_10360</name>
</gene>
<feature type="domain" description="D-alanyl-D-alanine carboxypeptidase-like core" evidence="1">
    <location>
        <begin position="116"/>
        <end position="243"/>
    </location>
</feature>
<dbReference type="Proteomes" id="UP001528912">
    <property type="component" value="Unassembled WGS sequence"/>
</dbReference>
<dbReference type="EMBL" id="JAROAV010000028">
    <property type="protein sequence ID" value="MDF8264646.1"/>
    <property type="molecule type" value="Genomic_DNA"/>
</dbReference>
<dbReference type="InterPro" id="IPR009045">
    <property type="entry name" value="Zn_M74/Hedgehog-like"/>
</dbReference>